<dbReference type="STRING" id="1330021.A0A367LLD1"/>
<proteinExistence type="inferred from homology"/>
<comment type="similarity">
    <text evidence="5">Belongs to the steroid 5-alpha reductase family. Polyprenal reductase subfamily.</text>
</comment>
<evidence type="ECO:0000256" key="4">
    <source>
        <dbReference type="ARBA" id="ARBA00023136"/>
    </source>
</evidence>
<comment type="function">
    <text evidence="5">Plays a key role in early steps of protein N-linked glycosylation by being involved in the conversion of polyprenol into dolichol. Acts as a polyprenal reductase that mediates the reduction of polyprenal into dolichal in a NADP-dependent mechanism. Dolichols are required for the synthesis of dolichol-linked monosaccharides and the oligosaccharide precursor used for N-glycosylation.</text>
</comment>
<keyword evidence="8" id="KW-1185">Reference proteome</keyword>
<evidence type="ECO:0000313" key="8">
    <source>
        <dbReference type="Proteomes" id="UP000253664"/>
    </source>
</evidence>
<comment type="pathway">
    <text evidence="5">Protein modification; protein glycosylation.</text>
</comment>
<evidence type="ECO:0000256" key="3">
    <source>
        <dbReference type="ARBA" id="ARBA00022989"/>
    </source>
</evidence>
<dbReference type="InterPro" id="IPR001104">
    <property type="entry name" value="3-oxo-5_a-steroid_4-DH_C"/>
</dbReference>
<dbReference type="GO" id="GO:0102389">
    <property type="term" value="F:polyprenol reductase activity"/>
    <property type="evidence" value="ECO:0007669"/>
    <property type="project" value="UniProtKB-UniRule"/>
</dbReference>
<feature type="transmembrane region" description="Helical" evidence="5">
    <location>
        <begin position="148"/>
        <end position="167"/>
    </location>
</feature>
<dbReference type="GO" id="GO:0016095">
    <property type="term" value="P:polyprenol catabolic process"/>
    <property type="evidence" value="ECO:0007669"/>
    <property type="project" value="UniProtKB-UniRule"/>
</dbReference>
<dbReference type="UniPathway" id="UPA00378"/>
<dbReference type="Proteomes" id="UP000253664">
    <property type="component" value="Unassembled WGS sequence"/>
</dbReference>
<dbReference type="InterPro" id="IPR039698">
    <property type="entry name" value="Dfg10/SRD5A3"/>
</dbReference>
<feature type="transmembrane region" description="Helical" evidence="5">
    <location>
        <begin position="187"/>
        <end position="203"/>
    </location>
</feature>
<accession>A0A367LLD1</accession>
<feature type="transmembrane region" description="Helical" evidence="5">
    <location>
        <begin position="224"/>
        <end position="248"/>
    </location>
</feature>
<comment type="catalytic activity">
    <reaction evidence="5">
        <text>a di-trans,poly-cis-dolichal + NADP(+) = a di-trans,poly-cis-polyprenal + NADPH + H(+)</text>
        <dbReference type="Rhea" id="RHEA:80727"/>
        <dbReference type="Rhea" id="RHEA-COMP:19536"/>
        <dbReference type="Rhea" id="RHEA-COMP:19537"/>
        <dbReference type="ChEBI" id="CHEBI:15378"/>
        <dbReference type="ChEBI" id="CHEBI:57783"/>
        <dbReference type="ChEBI" id="CHEBI:58349"/>
        <dbReference type="ChEBI" id="CHEBI:231623"/>
        <dbReference type="ChEBI" id="CHEBI:231637"/>
        <dbReference type="EC" id="1.3.1.94"/>
    </reaction>
    <physiologicalReaction direction="right-to-left" evidence="5">
        <dbReference type="Rhea" id="RHEA:80729"/>
    </physiologicalReaction>
</comment>
<evidence type="ECO:0000256" key="5">
    <source>
        <dbReference type="RuleBase" id="RU367081"/>
    </source>
</evidence>
<dbReference type="GO" id="GO:0005789">
    <property type="term" value="C:endoplasmic reticulum membrane"/>
    <property type="evidence" value="ECO:0007669"/>
    <property type="project" value="UniProtKB-SubCell"/>
</dbReference>
<dbReference type="PANTHER" id="PTHR14624:SF0">
    <property type="entry name" value="POLYPRENOL REDUCTASE"/>
    <property type="match status" value="1"/>
</dbReference>
<dbReference type="AlphaFoldDB" id="A0A367LLD1"/>
<feature type="domain" description="3-oxo-5-alpha-steroid 4-dehydrogenase C-terminal" evidence="6">
    <location>
        <begin position="189"/>
        <end position="301"/>
    </location>
</feature>
<name>A0A367LLD1_9HYPO</name>
<dbReference type="PROSITE" id="PS50244">
    <property type="entry name" value="S5A_REDUCTASE"/>
    <property type="match status" value="1"/>
</dbReference>
<evidence type="ECO:0000256" key="1">
    <source>
        <dbReference type="ARBA" id="ARBA00004127"/>
    </source>
</evidence>
<dbReference type="OrthoDB" id="541710at2759"/>
<dbReference type="EMBL" id="LKCN02000003">
    <property type="protein sequence ID" value="RCI15245.1"/>
    <property type="molecule type" value="Genomic_DNA"/>
</dbReference>
<keyword evidence="3 5" id="KW-1133">Transmembrane helix</keyword>
<keyword evidence="2 5" id="KW-0812">Transmembrane</keyword>
<dbReference type="GO" id="GO:0003865">
    <property type="term" value="F:3-oxo-5-alpha-steroid 4-dehydrogenase activity"/>
    <property type="evidence" value="ECO:0007669"/>
    <property type="project" value="TreeGrafter"/>
</dbReference>
<gene>
    <name evidence="7" type="ORF">L249_6465</name>
</gene>
<reference evidence="7 8" key="1">
    <citation type="journal article" date="2015" name="BMC Genomics">
        <title>Insights from the genome of Ophiocordyceps polyrhachis-furcata to pathogenicity and host specificity in insect fungi.</title>
        <authorList>
            <person name="Wichadakul D."/>
            <person name="Kobmoo N."/>
            <person name="Ingsriswang S."/>
            <person name="Tangphatsornruang S."/>
            <person name="Chantasingh D."/>
            <person name="Luangsa-ard J.J."/>
            <person name="Eurwilaichitr L."/>
        </authorList>
    </citation>
    <scope>NUCLEOTIDE SEQUENCE [LARGE SCALE GENOMIC DNA]</scope>
    <source>
        <strain evidence="7 8">BCC 54312</strain>
    </source>
</reference>
<keyword evidence="4 5" id="KW-0472">Membrane</keyword>
<evidence type="ECO:0000259" key="6">
    <source>
        <dbReference type="Pfam" id="PF02544"/>
    </source>
</evidence>
<organism evidence="7 8">
    <name type="scientific">Ophiocordyceps polyrhachis-furcata BCC 54312</name>
    <dbReference type="NCBI Taxonomy" id="1330021"/>
    <lineage>
        <taxon>Eukaryota</taxon>
        <taxon>Fungi</taxon>
        <taxon>Dikarya</taxon>
        <taxon>Ascomycota</taxon>
        <taxon>Pezizomycotina</taxon>
        <taxon>Sordariomycetes</taxon>
        <taxon>Hypocreomycetidae</taxon>
        <taxon>Hypocreales</taxon>
        <taxon>Ophiocordycipitaceae</taxon>
        <taxon>Ophiocordyceps</taxon>
    </lineage>
</organism>
<evidence type="ECO:0000313" key="7">
    <source>
        <dbReference type="EMBL" id="RCI15245.1"/>
    </source>
</evidence>
<dbReference type="PANTHER" id="PTHR14624">
    <property type="entry name" value="DFG10 PROTEIN"/>
    <property type="match status" value="1"/>
</dbReference>
<dbReference type="GO" id="GO:0006488">
    <property type="term" value="P:dolichol-linked oligosaccharide biosynthetic process"/>
    <property type="evidence" value="ECO:0007669"/>
    <property type="project" value="UniProtKB-UniRule"/>
</dbReference>
<dbReference type="EC" id="1.3.1.94" evidence="5"/>
<evidence type="ECO:0000256" key="2">
    <source>
        <dbReference type="ARBA" id="ARBA00022692"/>
    </source>
</evidence>
<protein>
    <recommendedName>
        <fullName evidence="5">Polyprenal reductase</fullName>
        <ecNumber evidence="5">1.3.1.94</ecNumber>
    </recommendedName>
</protein>
<dbReference type="GO" id="GO:0160198">
    <property type="term" value="F:polyprenal reductase activity"/>
    <property type="evidence" value="ECO:0007669"/>
    <property type="project" value="UniProtKB-EC"/>
</dbReference>
<keyword evidence="5" id="KW-0521">NADP</keyword>
<keyword evidence="5" id="KW-0256">Endoplasmic reticulum</keyword>
<comment type="subcellular location">
    <subcellularLocation>
        <location evidence="1">Endomembrane system</location>
        <topology evidence="1">Multi-pass membrane protein</topology>
    </subcellularLocation>
    <subcellularLocation>
        <location evidence="5">Endoplasmic reticulum membrane</location>
    </subcellularLocation>
</comment>
<feature type="transmembrane region" description="Helical" evidence="5">
    <location>
        <begin position="71"/>
        <end position="89"/>
    </location>
</feature>
<sequence length="301" mass="33975">MPAELLAFILSASYPPSLWCQTLLLGTTGVLLALHALPDALLQKLTSYGARNSHHDMTRSSGWVFHQVPHAWFWHFYFVSVCWSAFWAWQYFGRGAVMAALARAQLHHVASTDLGRVYLAWAMMAVQGSRRLFECFFVLRPGSSSMCWVHWLLALVFYTTVGIAIWIHGSGRTILESWASVEPVATLTLRDLSGLIVFLVAWLEQNRCHRYLASLPKYTLPDRGLFRGIVCPHYTCECVIYIALAFVAAPSGRLFNPTLLCVEAFVVANLGVTARGTKQWYAQKFGREKVVGRWNMIPLVF</sequence>
<comment type="caution">
    <text evidence="7">The sequence shown here is derived from an EMBL/GenBank/DDBJ whole genome shotgun (WGS) entry which is preliminary data.</text>
</comment>
<keyword evidence="5" id="KW-0560">Oxidoreductase</keyword>
<dbReference type="Pfam" id="PF02544">
    <property type="entry name" value="Steroid_dh"/>
    <property type="match status" value="1"/>
</dbReference>